<dbReference type="RefSeq" id="WP_205477327.1">
    <property type="nucleotide sequence ID" value="NZ_CP070506.1"/>
</dbReference>
<organism evidence="1 2">
    <name type="scientific">Pseudomonas hygromyciniae</name>
    <dbReference type="NCBI Taxonomy" id="2812000"/>
    <lineage>
        <taxon>Bacteria</taxon>
        <taxon>Pseudomonadati</taxon>
        <taxon>Pseudomonadota</taxon>
        <taxon>Gammaproteobacteria</taxon>
        <taxon>Pseudomonadales</taxon>
        <taxon>Pseudomonadaceae</taxon>
        <taxon>Pseudomonas</taxon>
    </lineage>
</organism>
<sequence length="127" mass="14128">MMTIKAWPIGALLVLAGCTDLHNTPDLESIVISSFQSQEPESCRSSDVPLDPSRVQAFFQRASKIDSRTLHDRYEWAPCYLEGSLKYNGQVCMWQVRAGATGVVQCPSAEQYFTCEECSDLFAKPGD</sequence>
<evidence type="ECO:0008006" key="3">
    <source>
        <dbReference type="Google" id="ProtNLM"/>
    </source>
</evidence>
<accession>A0ABX7K0K4</accession>
<protein>
    <recommendedName>
        <fullName evidence="3">Lipoprotein</fullName>
    </recommendedName>
</protein>
<reference evidence="1 2" key="1">
    <citation type="submission" date="2021-02" db="EMBL/GenBank/DDBJ databases">
        <title>Genomic and phenotypic characterization of Pseudomonas hygromyciniae, a novel bacterial species discovered from a commercially purchased antibiotic vial.</title>
        <authorList>
            <person name="Turner T.L."/>
            <person name="Mitra S.D."/>
            <person name="Kochan T.J."/>
            <person name="Pincus N.B."/>
            <person name="Lebrun-Corbin M."/>
            <person name="Cheung B."/>
            <person name="Gatesy S.W."/>
            <person name="Afzal T."/>
            <person name="Ozer E.A."/>
            <person name="Hauser A.R."/>
        </authorList>
    </citation>
    <scope>NUCLEOTIDE SEQUENCE [LARGE SCALE GENOMIC DNA]</scope>
    <source>
        <strain evidence="1 2">SDM007</strain>
    </source>
</reference>
<gene>
    <name evidence="1" type="ORF">JTY93_07140</name>
</gene>
<keyword evidence="2" id="KW-1185">Reference proteome</keyword>
<name>A0ABX7K0K4_9PSED</name>
<dbReference type="Proteomes" id="UP000663249">
    <property type="component" value="Chromosome"/>
</dbReference>
<evidence type="ECO:0000313" key="1">
    <source>
        <dbReference type="EMBL" id="QSB41141.1"/>
    </source>
</evidence>
<dbReference type="EMBL" id="CP070506">
    <property type="protein sequence ID" value="QSB41141.1"/>
    <property type="molecule type" value="Genomic_DNA"/>
</dbReference>
<evidence type="ECO:0000313" key="2">
    <source>
        <dbReference type="Proteomes" id="UP000663249"/>
    </source>
</evidence>
<proteinExistence type="predicted"/>
<dbReference type="PROSITE" id="PS51257">
    <property type="entry name" value="PROKAR_LIPOPROTEIN"/>
    <property type="match status" value="1"/>
</dbReference>